<comment type="caution">
    <text evidence="1">The sequence shown here is derived from an EMBL/GenBank/DDBJ whole genome shotgun (WGS) entry which is preliminary data.</text>
</comment>
<reference evidence="1 2" key="1">
    <citation type="submission" date="2021-06" db="EMBL/GenBank/DDBJ databases">
        <title>Caerostris extrusa draft genome.</title>
        <authorList>
            <person name="Kono N."/>
            <person name="Arakawa K."/>
        </authorList>
    </citation>
    <scope>NUCLEOTIDE SEQUENCE [LARGE SCALE GENOMIC DNA]</scope>
</reference>
<organism evidence="1 2">
    <name type="scientific">Caerostris extrusa</name>
    <name type="common">Bark spider</name>
    <name type="synonym">Caerostris bankana</name>
    <dbReference type="NCBI Taxonomy" id="172846"/>
    <lineage>
        <taxon>Eukaryota</taxon>
        <taxon>Metazoa</taxon>
        <taxon>Ecdysozoa</taxon>
        <taxon>Arthropoda</taxon>
        <taxon>Chelicerata</taxon>
        <taxon>Arachnida</taxon>
        <taxon>Araneae</taxon>
        <taxon>Araneomorphae</taxon>
        <taxon>Entelegynae</taxon>
        <taxon>Araneoidea</taxon>
        <taxon>Araneidae</taxon>
        <taxon>Caerostris</taxon>
    </lineage>
</organism>
<keyword evidence="2" id="KW-1185">Reference proteome</keyword>
<dbReference type="EMBL" id="BPLR01021559">
    <property type="protein sequence ID" value="GIX91115.1"/>
    <property type="molecule type" value="Genomic_DNA"/>
</dbReference>
<protein>
    <submittedName>
        <fullName evidence="1">Uncharacterized protein</fullName>
    </submittedName>
</protein>
<gene>
    <name evidence="1" type="ORF">CEXT_209241</name>
</gene>
<evidence type="ECO:0000313" key="1">
    <source>
        <dbReference type="EMBL" id="GIX91115.1"/>
    </source>
</evidence>
<evidence type="ECO:0000313" key="2">
    <source>
        <dbReference type="Proteomes" id="UP001054945"/>
    </source>
</evidence>
<name>A0AAV4P570_CAEEX</name>
<proteinExistence type="predicted"/>
<sequence length="103" mass="11869">MQNLLIDINQYFHERISDHWYDCISLSKWRQPLYCSQIVMRSNSFPSPCGNSFAPSPMDYGYEKRVHNPYDLSAIVNAGMCTAIFDSDRIALFFSSSCSILLE</sequence>
<dbReference type="Proteomes" id="UP001054945">
    <property type="component" value="Unassembled WGS sequence"/>
</dbReference>
<dbReference type="AlphaFoldDB" id="A0AAV4P570"/>
<accession>A0AAV4P570</accession>